<evidence type="ECO:0000256" key="3">
    <source>
        <dbReference type="ARBA" id="ARBA00022692"/>
    </source>
</evidence>
<evidence type="ECO:0000256" key="5">
    <source>
        <dbReference type="ARBA" id="ARBA00023136"/>
    </source>
</evidence>
<proteinExistence type="predicted"/>
<feature type="transmembrane region" description="Helical" evidence="6">
    <location>
        <begin position="12"/>
        <end position="32"/>
    </location>
</feature>
<dbReference type="RefSeq" id="WP_380739274.1">
    <property type="nucleotide sequence ID" value="NZ_JBHTJP010000035.1"/>
</dbReference>
<feature type="transmembrane region" description="Helical" evidence="6">
    <location>
        <begin position="433"/>
        <end position="450"/>
    </location>
</feature>
<keyword evidence="4 6" id="KW-1133">Transmembrane helix</keyword>
<evidence type="ECO:0000256" key="6">
    <source>
        <dbReference type="SAM" id="Phobius"/>
    </source>
</evidence>
<dbReference type="InterPro" id="IPR050833">
    <property type="entry name" value="Poly_Biosynth_Transport"/>
</dbReference>
<dbReference type="PANTHER" id="PTHR30250">
    <property type="entry name" value="PST FAMILY PREDICTED COLANIC ACID TRANSPORTER"/>
    <property type="match status" value="1"/>
</dbReference>
<feature type="transmembrane region" description="Helical" evidence="6">
    <location>
        <begin position="44"/>
        <end position="67"/>
    </location>
</feature>
<gene>
    <name evidence="7" type="ORF">ACFQ1G_10360</name>
</gene>
<keyword evidence="5 6" id="KW-0472">Membrane</keyword>
<reference evidence="8" key="1">
    <citation type="journal article" date="2019" name="Int. J. Syst. Evol. Microbiol.">
        <title>The Global Catalogue of Microorganisms (GCM) 10K type strain sequencing project: providing services to taxonomists for standard genome sequencing and annotation.</title>
        <authorList>
            <consortium name="The Broad Institute Genomics Platform"/>
            <consortium name="The Broad Institute Genome Sequencing Center for Infectious Disease"/>
            <person name="Wu L."/>
            <person name="Ma J."/>
        </authorList>
    </citation>
    <scope>NUCLEOTIDE SEQUENCE [LARGE SCALE GENOMIC DNA]</scope>
    <source>
        <strain evidence="8">CCUG 60898</strain>
    </source>
</reference>
<sequence>MALLQKLFKQTFIYGVATVVPRMLSFLLLPLYSAYLPTEGFGEVAIVFSWIAVFNVLLAYGMETSFFRFFHQEDFRKEVVSTSSISLIGTTTIFLALGFLLKDDLSEATDIASHYIVYVLLILALDALVTIPFAWLRATERPMVFALVKIGNVAVNLGLNIFFIVFLPIWAEDSAMLQKIYKPDFEIAYIFISNLIASALTLLVMLPFYLKLKYQFNTQLWKKMLRYGSPILIAGIGFVINEVFDKILLGKLLPEDIAKSEVGAYAACYRLALFMTLFATAFRMGIEPFFFSHAKEKDATKTYAMITKYFVIFGAAILITVTVFSDLLKLLLIRDSSYWEAMKVVPMILMANLFLGIYHNLSVWYKVSDRTKFAGYISIFGAVVTLVLNFWLIPYFSYVGSAIATMAAYGSMMLLSFYFGRKYYPIPYDLKRIGSYLLLSITFSAVYFYVFRNNYYLGSILILIFFGLIYFAEKDQLKQLLKKPQT</sequence>
<feature type="transmembrane region" description="Helical" evidence="6">
    <location>
        <begin position="79"/>
        <end position="101"/>
    </location>
</feature>
<accession>A0ABW3IGM9</accession>
<dbReference type="EMBL" id="JBHTJP010000035">
    <property type="protein sequence ID" value="MFD0977194.1"/>
    <property type="molecule type" value="Genomic_DNA"/>
</dbReference>
<evidence type="ECO:0000256" key="4">
    <source>
        <dbReference type="ARBA" id="ARBA00022989"/>
    </source>
</evidence>
<feature type="transmembrane region" description="Helical" evidence="6">
    <location>
        <begin position="373"/>
        <end position="392"/>
    </location>
</feature>
<feature type="transmembrane region" description="Helical" evidence="6">
    <location>
        <begin position="303"/>
        <end position="324"/>
    </location>
</feature>
<feature type="transmembrane region" description="Helical" evidence="6">
    <location>
        <begin position="344"/>
        <end position="361"/>
    </location>
</feature>
<feature type="transmembrane region" description="Helical" evidence="6">
    <location>
        <begin position="398"/>
        <end position="421"/>
    </location>
</feature>
<dbReference type="InterPro" id="IPR002797">
    <property type="entry name" value="Polysacc_synth"/>
</dbReference>
<organism evidence="7 8">
    <name type="scientific">Salinimicrobium gaetbulicola</name>
    <dbReference type="NCBI Taxonomy" id="999702"/>
    <lineage>
        <taxon>Bacteria</taxon>
        <taxon>Pseudomonadati</taxon>
        <taxon>Bacteroidota</taxon>
        <taxon>Flavobacteriia</taxon>
        <taxon>Flavobacteriales</taxon>
        <taxon>Flavobacteriaceae</taxon>
        <taxon>Salinimicrobium</taxon>
    </lineage>
</organism>
<feature type="transmembrane region" description="Helical" evidence="6">
    <location>
        <begin position="143"/>
        <end position="167"/>
    </location>
</feature>
<keyword evidence="2" id="KW-1003">Cell membrane</keyword>
<feature type="transmembrane region" description="Helical" evidence="6">
    <location>
        <begin position="456"/>
        <end position="473"/>
    </location>
</feature>
<protein>
    <submittedName>
        <fullName evidence="7">Oligosaccharide flippase family protein</fullName>
    </submittedName>
</protein>
<dbReference type="Pfam" id="PF01943">
    <property type="entry name" value="Polysacc_synt"/>
    <property type="match status" value="1"/>
</dbReference>
<feature type="transmembrane region" description="Helical" evidence="6">
    <location>
        <begin position="113"/>
        <end position="136"/>
    </location>
</feature>
<comment type="subcellular location">
    <subcellularLocation>
        <location evidence="1">Cell membrane</location>
        <topology evidence="1">Multi-pass membrane protein</topology>
    </subcellularLocation>
</comment>
<dbReference type="PANTHER" id="PTHR30250:SF11">
    <property type="entry name" value="O-ANTIGEN TRANSPORTER-RELATED"/>
    <property type="match status" value="1"/>
</dbReference>
<feature type="transmembrane region" description="Helical" evidence="6">
    <location>
        <begin position="187"/>
        <end position="212"/>
    </location>
</feature>
<evidence type="ECO:0000256" key="1">
    <source>
        <dbReference type="ARBA" id="ARBA00004651"/>
    </source>
</evidence>
<name>A0ABW3IGM9_9FLAO</name>
<evidence type="ECO:0000313" key="8">
    <source>
        <dbReference type="Proteomes" id="UP001597100"/>
    </source>
</evidence>
<comment type="caution">
    <text evidence="7">The sequence shown here is derived from an EMBL/GenBank/DDBJ whole genome shotgun (WGS) entry which is preliminary data.</text>
</comment>
<feature type="transmembrane region" description="Helical" evidence="6">
    <location>
        <begin position="224"/>
        <end position="244"/>
    </location>
</feature>
<evidence type="ECO:0000313" key="7">
    <source>
        <dbReference type="EMBL" id="MFD0977194.1"/>
    </source>
</evidence>
<evidence type="ECO:0000256" key="2">
    <source>
        <dbReference type="ARBA" id="ARBA00022475"/>
    </source>
</evidence>
<keyword evidence="8" id="KW-1185">Reference proteome</keyword>
<dbReference type="Proteomes" id="UP001597100">
    <property type="component" value="Unassembled WGS sequence"/>
</dbReference>
<feature type="transmembrane region" description="Helical" evidence="6">
    <location>
        <begin position="264"/>
        <end position="282"/>
    </location>
</feature>
<keyword evidence="3 6" id="KW-0812">Transmembrane</keyword>